<protein>
    <submittedName>
        <fullName evidence="8">RNA polymerase sigma-70 factor, ECF subfamily</fullName>
    </submittedName>
</protein>
<dbReference type="InterPro" id="IPR039425">
    <property type="entry name" value="RNA_pol_sigma-70-like"/>
</dbReference>
<dbReference type="Pfam" id="PF04542">
    <property type="entry name" value="Sigma70_r2"/>
    <property type="match status" value="1"/>
</dbReference>
<keyword evidence="9" id="KW-1185">Reference proteome</keyword>
<feature type="domain" description="RNA polymerase sigma-70 region 2" evidence="6">
    <location>
        <begin position="30"/>
        <end position="97"/>
    </location>
</feature>
<organism evidence="8 9">
    <name type="scientific">Formivibrio citricus</name>
    <dbReference type="NCBI Taxonomy" id="83765"/>
    <lineage>
        <taxon>Bacteria</taxon>
        <taxon>Pseudomonadati</taxon>
        <taxon>Pseudomonadota</taxon>
        <taxon>Betaproteobacteria</taxon>
        <taxon>Neisseriales</taxon>
        <taxon>Chitinibacteraceae</taxon>
        <taxon>Formivibrio</taxon>
    </lineage>
</organism>
<dbReference type="PANTHER" id="PTHR43133:SF8">
    <property type="entry name" value="RNA POLYMERASE SIGMA FACTOR HI_1459-RELATED"/>
    <property type="match status" value="1"/>
</dbReference>
<dbReference type="EMBL" id="FOVE01000021">
    <property type="protein sequence ID" value="SFN91315.1"/>
    <property type="molecule type" value="Genomic_DNA"/>
</dbReference>
<dbReference type="InterPro" id="IPR014284">
    <property type="entry name" value="RNA_pol_sigma-70_dom"/>
</dbReference>
<gene>
    <name evidence="8" type="ORF">SAMN05660284_02515</name>
</gene>
<evidence type="ECO:0000259" key="6">
    <source>
        <dbReference type="Pfam" id="PF04542"/>
    </source>
</evidence>
<dbReference type="GO" id="GO:0006352">
    <property type="term" value="P:DNA-templated transcription initiation"/>
    <property type="evidence" value="ECO:0007669"/>
    <property type="project" value="InterPro"/>
</dbReference>
<dbReference type="InterPro" id="IPR007630">
    <property type="entry name" value="RNA_pol_sigma70_r4"/>
</dbReference>
<dbReference type="Gene3D" id="1.10.1740.10">
    <property type="match status" value="1"/>
</dbReference>
<dbReference type="AlphaFoldDB" id="A0A1I5CWD3"/>
<sequence>MTKPNLAELPDEDLMLLVAGGLIEPPAAELFRRHNKPLFNYLAWLCGGNTHEAEDVTQKTWLRILTRCADYRPQAAFRTYLIQIARNIWLDGRKSAWEVGKVNAEELPDVPSEDLSPEAELVLRQNVQGVRQAILNLPVPQREAIVLRFFHEMSLEEIAATVGEGFETVKSRLRYAYGRLRSELEALS</sequence>
<dbReference type="NCBIfam" id="TIGR02937">
    <property type="entry name" value="sigma70-ECF"/>
    <property type="match status" value="1"/>
</dbReference>
<name>A0A1I5CWD3_9NEIS</name>
<dbReference type="Pfam" id="PF04545">
    <property type="entry name" value="Sigma70_r4"/>
    <property type="match status" value="1"/>
</dbReference>
<evidence type="ECO:0000256" key="1">
    <source>
        <dbReference type="ARBA" id="ARBA00010641"/>
    </source>
</evidence>
<dbReference type="InterPro" id="IPR013325">
    <property type="entry name" value="RNA_pol_sigma_r2"/>
</dbReference>
<keyword evidence="4" id="KW-0238">DNA-binding</keyword>
<evidence type="ECO:0000256" key="2">
    <source>
        <dbReference type="ARBA" id="ARBA00023015"/>
    </source>
</evidence>
<dbReference type="SUPFAM" id="SSF88946">
    <property type="entry name" value="Sigma2 domain of RNA polymerase sigma factors"/>
    <property type="match status" value="1"/>
</dbReference>
<evidence type="ECO:0000256" key="4">
    <source>
        <dbReference type="ARBA" id="ARBA00023125"/>
    </source>
</evidence>
<keyword evidence="2" id="KW-0805">Transcription regulation</keyword>
<dbReference type="InterPro" id="IPR036388">
    <property type="entry name" value="WH-like_DNA-bd_sf"/>
</dbReference>
<dbReference type="PANTHER" id="PTHR43133">
    <property type="entry name" value="RNA POLYMERASE ECF-TYPE SIGMA FACTO"/>
    <property type="match status" value="1"/>
</dbReference>
<dbReference type="Gene3D" id="1.10.10.10">
    <property type="entry name" value="Winged helix-like DNA-binding domain superfamily/Winged helix DNA-binding domain"/>
    <property type="match status" value="1"/>
</dbReference>
<feature type="domain" description="RNA polymerase sigma-70 region 4" evidence="7">
    <location>
        <begin position="136"/>
        <end position="181"/>
    </location>
</feature>
<accession>A0A1I5CWD3</accession>
<comment type="similarity">
    <text evidence="1">Belongs to the sigma-70 factor family. ECF subfamily.</text>
</comment>
<proteinExistence type="inferred from homology"/>
<evidence type="ECO:0000256" key="3">
    <source>
        <dbReference type="ARBA" id="ARBA00023082"/>
    </source>
</evidence>
<dbReference type="RefSeq" id="WP_091197226.1">
    <property type="nucleotide sequence ID" value="NZ_FOVE01000021.1"/>
</dbReference>
<dbReference type="STRING" id="83765.SAMN05660284_02515"/>
<evidence type="ECO:0000313" key="9">
    <source>
        <dbReference type="Proteomes" id="UP000242869"/>
    </source>
</evidence>
<dbReference type="GO" id="GO:0016987">
    <property type="term" value="F:sigma factor activity"/>
    <property type="evidence" value="ECO:0007669"/>
    <property type="project" value="UniProtKB-KW"/>
</dbReference>
<keyword evidence="5" id="KW-0804">Transcription</keyword>
<dbReference type="InterPro" id="IPR007627">
    <property type="entry name" value="RNA_pol_sigma70_r2"/>
</dbReference>
<dbReference type="Proteomes" id="UP000242869">
    <property type="component" value="Unassembled WGS sequence"/>
</dbReference>
<dbReference type="SUPFAM" id="SSF88659">
    <property type="entry name" value="Sigma3 and sigma4 domains of RNA polymerase sigma factors"/>
    <property type="match status" value="1"/>
</dbReference>
<evidence type="ECO:0000259" key="7">
    <source>
        <dbReference type="Pfam" id="PF04545"/>
    </source>
</evidence>
<dbReference type="GO" id="GO:0003677">
    <property type="term" value="F:DNA binding"/>
    <property type="evidence" value="ECO:0007669"/>
    <property type="project" value="UniProtKB-KW"/>
</dbReference>
<keyword evidence="3" id="KW-0731">Sigma factor</keyword>
<evidence type="ECO:0000256" key="5">
    <source>
        <dbReference type="ARBA" id="ARBA00023163"/>
    </source>
</evidence>
<evidence type="ECO:0000313" key="8">
    <source>
        <dbReference type="EMBL" id="SFN91315.1"/>
    </source>
</evidence>
<reference evidence="9" key="1">
    <citation type="submission" date="2016-10" db="EMBL/GenBank/DDBJ databases">
        <authorList>
            <person name="Varghese N."/>
            <person name="Submissions S."/>
        </authorList>
    </citation>
    <scope>NUCLEOTIDE SEQUENCE [LARGE SCALE GENOMIC DNA]</scope>
    <source>
        <strain evidence="9">DSM 6150</strain>
    </source>
</reference>
<dbReference type="OrthoDB" id="9784272at2"/>
<dbReference type="InterPro" id="IPR013324">
    <property type="entry name" value="RNA_pol_sigma_r3/r4-like"/>
</dbReference>
<dbReference type="CDD" id="cd06171">
    <property type="entry name" value="Sigma70_r4"/>
    <property type="match status" value="1"/>
</dbReference>